<dbReference type="KEGG" id="csci:HDCHBGLK_01617"/>
<keyword evidence="2" id="KW-1185">Reference proteome</keyword>
<accession>B0NK66</accession>
<dbReference type="InterPro" id="IPR036291">
    <property type="entry name" value="NAD(P)-bd_dom_sf"/>
</dbReference>
<name>B0NK66_CLOS5</name>
<evidence type="ECO:0000313" key="2">
    <source>
        <dbReference type="Proteomes" id="UP000289664"/>
    </source>
</evidence>
<dbReference type="HOGENOM" id="CLU_2842114_0_0_9"/>
<dbReference type="EMBL" id="CP036170">
    <property type="protein sequence ID" value="QBF74220.1"/>
    <property type="molecule type" value="Genomic_DNA"/>
</dbReference>
<proteinExistence type="predicted"/>
<dbReference type="OrthoDB" id="9776294at2"/>
<dbReference type="Proteomes" id="UP000289664">
    <property type="component" value="Chromosome"/>
</dbReference>
<dbReference type="STRING" id="411468.CLOSCI_03907"/>
<reference evidence="1 2" key="1">
    <citation type="journal article" date="2019" name="Appl. Environ. Microbiol.">
        <title>Clostridium scindens ATCC 35704: integration of nutritional requirements, the complete genome sequence, and global transcriptional responses to bile acids.</title>
        <authorList>
            <person name="Devendran S."/>
            <person name="Shrestha R."/>
            <person name="Alves J.M.P."/>
            <person name="Wolf P.G."/>
            <person name="Ly L."/>
            <person name="Hernandez A.G."/>
            <person name="Mendez-Garcia C."/>
            <person name="Inboden A."/>
            <person name="Wiley J."/>
            <person name="Paul O."/>
            <person name="Allen A."/>
            <person name="Springer E."/>
            <person name="Wright C.L."/>
            <person name="Fields C.J."/>
            <person name="Daniel S.L."/>
            <person name="Ridlon J.M."/>
        </authorList>
    </citation>
    <scope>NUCLEOTIDE SEQUENCE [LARGE SCALE GENOMIC DNA]</scope>
    <source>
        <strain evidence="1 2">ATCC 35704</strain>
    </source>
</reference>
<dbReference type="InterPro" id="IPR028939">
    <property type="entry name" value="P5C_Rdtase_cat_N"/>
</dbReference>
<gene>
    <name evidence="1" type="ORF">HDCHBGLK_01617</name>
</gene>
<dbReference type="Pfam" id="PF03807">
    <property type="entry name" value="F420_oxidored"/>
    <property type="match status" value="1"/>
</dbReference>
<protein>
    <submittedName>
        <fullName evidence="1">Uncharacterized protein</fullName>
    </submittedName>
</protein>
<dbReference type="Gene3D" id="3.40.50.720">
    <property type="entry name" value="NAD(P)-binding Rossmann-like Domain"/>
    <property type="match status" value="1"/>
</dbReference>
<evidence type="ECO:0000313" key="1">
    <source>
        <dbReference type="EMBL" id="QBF74220.1"/>
    </source>
</evidence>
<dbReference type="SUPFAM" id="SSF51735">
    <property type="entry name" value="NAD(P)-binding Rossmann-fold domains"/>
    <property type="match status" value="1"/>
</dbReference>
<organism evidence="1 2">
    <name type="scientific">Clostridium scindens (strain ATCC 35704 / DSM 5676 / VPI 13733 / 19)</name>
    <dbReference type="NCBI Taxonomy" id="411468"/>
    <lineage>
        <taxon>Bacteria</taxon>
        <taxon>Bacillati</taxon>
        <taxon>Bacillota</taxon>
        <taxon>Clostridia</taxon>
        <taxon>Lachnospirales</taxon>
        <taxon>Lachnospiraceae</taxon>
    </lineage>
</organism>
<sequence>MFKNNKITTYGIIGLGRFGKALAMNLAEAGAEILVIDKATIWGYRLENGKSKDKEDHNKEDRMEE</sequence>
<dbReference type="AlphaFoldDB" id="B0NK66"/>
<dbReference type="RefSeq" id="WP_004608553.1">
    <property type="nucleotide sequence ID" value="NZ_DS499718.1"/>
</dbReference>